<keyword evidence="1" id="KW-1133">Transmembrane helix</keyword>
<dbReference type="KEGG" id="meh:M301_0496"/>
<dbReference type="HOGENOM" id="CLU_1048926_0_0_4"/>
<accession>D7DMG9</accession>
<dbReference type="EMBL" id="CP002056">
    <property type="protein sequence ID" value="ADI28880.1"/>
    <property type="molecule type" value="Genomic_DNA"/>
</dbReference>
<dbReference type="RefSeq" id="WP_013147196.1">
    <property type="nucleotide sequence ID" value="NC_014207.1"/>
</dbReference>
<dbReference type="eggNOG" id="ENOG5030XN8">
    <property type="taxonomic scope" value="Bacteria"/>
</dbReference>
<evidence type="ECO:0000313" key="2">
    <source>
        <dbReference type="EMBL" id="ADI28880.1"/>
    </source>
</evidence>
<proteinExistence type="predicted"/>
<dbReference type="AlphaFoldDB" id="D7DMG9"/>
<sequence length="265" mass="29112">MDIFNSQWLLNMLAKSSKTPQGRVLSLFDILNDWLAAPDTQMIITQTSLANSQLIEFLTTQAKSLGASNPSILAEHIALIARNAAQQEINQPGCGSLMHAKKAANALILAQTQNEWVWLENLRDKLSAFKPTISKPAVYGVAVSLFLIVGIGSIWLPTLLHVQAKPIIAKSFNNQTTKVSTAISPVNTRLTAQEAAAMYARYEQMRNGTCQFPEAIQIPDKDKAIYLENVVGGKIPTNLNDLAIANSYLEKVRCNFTPMLMANSR</sequence>
<evidence type="ECO:0000256" key="1">
    <source>
        <dbReference type="SAM" id="Phobius"/>
    </source>
</evidence>
<dbReference type="STRING" id="666681.M301_0496"/>
<protein>
    <submittedName>
        <fullName evidence="2">Uncharacterized protein</fullName>
    </submittedName>
</protein>
<reference evidence="2 3" key="2">
    <citation type="journal article" date="2011" name="J. Bacteriol.">
        <title>Genomes of three methylotrophs from a single niche uncover genetic and metabolic divergence of Methylophilaceae.</title>
        <authorList>
            <person name="Lapidus A."/>
            <person name="Clum A."/>
            <person name="Labutti K."/>
            <person name="Kaluzhnaya M.G."/>
            <person name="Lim S."/>
            <person name="Beck D.A."/>
            <person name="Glavina Del Rio T."/>
            <person name="Nolan M."/>
            <person name="Mavromatis K."/>
            <person name="Huntemann M."/>
            <person name="Lucas S."/>
            <person name="Lidstrom M.E."/>
            <person name="Ivanova N."/>
            <person name="Chistoserdova L."/>
        </authorList>
    </citation>
    <scope>NUCLEOTIDE SEQUENCE [LARGE SCALE GENOMIC DNA]</scope>
    <source>
        <strain evidence="2 3">301</strain>
    </source>
</reference>
<reference evidence="3" key="1">
    <citation type="submission" date="2010-05" db="EMBL/GenBank/DDBJ databases">
        <title>Complete sequence of Methylotenera sp. 301.</title>
        <authorList>
            <person name="Lucas S."/>
            <person name="Copeland A."/>
            <person name="Lapidus A."/>
            <person name="Cheng J.-F."/>
            <person name="Bruce D."/>
            <person name="Goodwin L."/>
            <person name="Pitluck S."/>
            <person name="Clum A."/>
            <person name="Land M."/>
            <person name="Hauser L."/>
            <person name="Kyrpides N."/>
            <person name="Ivanova N."/>
            <person name="Chistoservova L."/>
            <person name="Kalyuzhnaya M."/>
            <person name="Woyke T."/>
        </authorList>
    </citation>
    <scope>NUCLEOTIDE SEQUENCE [LARGE SCALE GENOMIC DNA]</scope>
    <source>
        <strain evidence="3">301</strain>
    </source>
</reference>
<keyword evidence="3" id="KW-1185">Reference proteome</keyword>
<name>D7DMG9_METV0</name>
<keyword evidence="1" id="KW-0812">Transmembrane</keyword>
<keyword evidence="1" id="KW-0472">Membrane</keyword>
<organism evidence="2 3">
    <name type="scientific">Methylotenera versatilis (strain 301)</name>
    <dbReference type="NCBI Taxonomy" id="666681"/>
    <lineage>
        <taxon>Bacteria</taxon>
        <taxon>Pseudomonadati</taxon>
        <taxon>Pseudomonadota</taxon>
        <taxon>Betaproteobacteria</taxon>
        <taxon>Nitrosomonadales</taxon>
        <taxon>Methylophilaceae</taxon>
        <taxon>Methylotenera</taxon>
    </lineage>
</organism>
<dbReference type="OrthoDB" id="8535086at2"/>
<dbReference type="Proteomes" id="UP000000383">
    <property type="component" value="Chromosome"/>
</dbReference>
<feature type="transmembrane region" description="Helical" evidence="1">
    <location>
        <begin position="137"/>
        <end position="156"/>
    </location>
</feature>
<evidence type="ECO:0000313" key="3">
    <source>
        <dbReference type="Proteomes" id="UP000000383"/>
    </source>
</evidence>
<gene>
    <name evidence="2" type="ordered locus">M301_0496</name>
</gene>